<gene>
    <name evidence="1" type="ORF">XD92_0584</name>
</gene>
<evidence type="ECO:0008006" key="3">
    <source>
        <dbReference type="Google" id="ProtNLM"/>
    </source>
</evidence>
<dbReference type="EMBL" id="LGGN01000084">
    <property type="protein sequence ID" value="KUK78016.1"/>
    <property type="molecule type" value="Genomic_DNA"/>
</dbReference>
<reference evidence="2" key="1">
    <citation type="journal article" date="2015" name="MBio">
        <title>Genome-Resolved Metagenomic Analysis Reveals Roles for Candidate Phyla and Other Microbial Community Members in Biogeochemical Transformations in Oil Reservoirs.</title>
        <authorList>
            <person name="Hu P."/>
            <person name="Tom L."/>
            <person name="Singh A."/>
            <person name="Thomas B.C."/>
            <person name="Baker B.J."/>
            <person name="Piceno Y.M."/>
            <person name="Andersen G.L."/>
            <person name="Banfield J.F."/>
        </authorList>
    </citation>
    <scope>NUCLEOTIDE SEQUENCE [LARGE SCALE GENOMIC DNA]</scope>
</reference>
<dbReference type="Proteomes" id="UP000053860">
    <property type="component" value="Unassembled WGS sequence"/>
</dbReference>
<evidence type="ECO:0000313" key="2">
    <source>
        <dbReference type="Proteomes" id="UP000053860"/>
    </source>
</evidence>
<proteinExistence type="predicted"/>
<protein>
    <recommendedName>
        <fullName evidence="3">Toxin-antitoxin system, toxin component, RelE family</fullName>
    </recommendedName>
</protein>
<comment type="caution">
    <text evidence="1">The sequence shown here is derived from an EMBL/GenBank/DDBJ whole genome shotgun (WGS) entry which is preliminary data.</text>
</comment>
<name>A0A101HJK3_9BACT</name>
<sequence>MERKILAYGKHYETFMKTLSDKERNKIRKALLLFSREDKIPHHYIKYIRDSVFEFRVNFSNNEFRIFFIYDGKDIIVLFNGFKKKTKITPQNEIEKAIRLKNEYKKEKYGTI</sequence>
<dbReference type="InterPro" id="IPR009241">
    <property type="entry name" value="HigB-like"/>
</dbReference>
<dbReference type="Pfam" id="PF05973">
    <property type="entry name" value="Gp49"/>
    <property type="match status" value="1"/>
</dbReference>
<organism evidence="1 2">
    <name type="scientific">Proteiniphilum acetatigenes</name>
    <dbReference type="NCBI Taxonomy" id="294710"/>
    <lineage>
        <taxon>Bacteria</taxon>
        <taxon>Pseudomonadati</taxon>
        <taxon>Bacteroidota</taxon>
        <taxon>Bacteroidia</taxon>
        <taxon>Bacteroidales</taxon>
        <taxon>Dysgonomonadaceae</taxon>
        <taxon>Proteiniphilum</taxon>
    </lineage>
</organism>
<evidence type="ECO:0000313" key="1">
    <source>
        <dbReference type="EMBL" id="KUK78016.1"/>
    </source>
</evidence>
<accession>A0A101HJK3</accession>
<dbReference type="AlphaFoldDB" id="A0A101HJK3"/>